<dbReference type="AlphaFoldDB" id="A0A2W4XN34"/>
<protein>
    <recommendedName>
        <fullName evidence="6">RDD domain-containing protein</fullName>
    </recommendedName>
</protein>
<evidence type="ECO:0000256" key="1">
    <source>
        <dbReference type="ARBA" id="ARBA00004141"/>
    </source>
</evidence>
<reference evidence="8" key="1">
    <citation type="submission" date="2018-04" db="EMBL/GenBank/DDBJ databases">
        <authorList>
            <person name="Cornet L."/>
        </authorList>
    </citation>
    <scope>NUCLEOTIDE SEQUENCE [LARGE SCALE GENOMIC DNA]</scope>
</reference>
<dbReference type="Proteomes" id="UP000249081">
    <property type="component" value="Unassembled WGS sequence"/>
</dbReference>
<sequence length="259" mass="29012">MPLFNTVTIRTPESVELEFVLAGVGSRAVALTLDYLCLGAGVLSLAIVYSFVLVRLLETDAILSIASETLQLWITAIAALLAFAIYIGYFVVFETWWYGQTPGKRYAKIRVIRDDGQPERLSQATLRSLLRPIDDILFIGFFCILLSKTEKRVGDWLAGTLVVQADPVASGKIQLPERSQAIGKDLLALIDITRLSPDDCATVREFLQRRQAMSTKAKALVSDQLARRFKDQLGLETLPTEMTTQTFLEALYWAYQQER</sequence>
<dbReference type="GO" id="GO:0016020">
    <property type="term" value="C:membrane"/>
    <property type="evidence" value="ECO:0007669"/>
    <property type="project" value="UniProtKB-SubCell"/>
</dbReference>
<comment type="caution">
    <text evidence="7">The sequence shown here is derived from an EMBL/GenBank/DDBJ whole genome shotgun (WGS) entry which is preliminary data.</text>
</comment>
<keyword evidence="2 5" id="KW-0812">Transmembrane</keyword>
<organism evidence="7 8">
    <name type="scientific">Shackletoniella antarctica</name>
    <dbReference type="NCBI Taxonomy" id="268115"/>
    <lineage>
        <taxon>Bacteria</taxon>
        <taxon>Bacillati</taxon>
        <taxon>Cyanobacteriota</taxon>
        <taxon>Cyanophyceae</taxon>
        <taxon>Oculatellales</taxon>
        <taxon>Oculatellaceae</taxon>
        <taxon>Shackletoniella</taxon>
    </lineage>
</organism>
<evidence type="ECO:0000313" key="7">
    <source>
        <dbReference type="EMBL" id="PZO37051.1"/>
    </source>
</evidence>
<evidence type="ECO:0000256" key="5">
    <source>
        <dbReference type="SAM" id="Phobius"/>
    </source>
</evidence>
<evidence type="ECO:0000256" key="4">
    <source>
        <dbReference type="ARBA" id="ARBA00023136"/>
    </source>
</evidence>
<evidence type="ECO:0000259" key="6">
    <source>
        <dbReference type="Pfam" id="PF06271"/>
    </source>
</evidence>
<evidence type="ECO:0000313" key="8">
    <source>
        <dbReference type="Proteomes" id="UP000249081"/>
    </source>
</evidence>
<name>A0A2W4XN34_9CYAN</name>
<accession>A0A2W4XN34</accession>
<evidence type="ECO:0000256" key="2">
    <source>
        <dbReference type="ARBA" id="ARBA00022692"/>
    </source>
</evidence>
<gene>
    <name evidence="7" type="ORF">DCF17_16490</name>
</gene>
<feature type="transmembrane region" description="Helical" evidence="5">
    <location>
        <begin position="69"/>
        <end position="92"/>
    </location>
</feature>
<reference evidence="7 8" key="2">
    <citation type="submission" date="2018-06" db="EMBL/GenBank/DDBJ databases">
        <title>Metagenomic assembly of (sub)arctic Cyanobacteria and their associated microbiome from non-axenic cultures.</title>
        <authorList>
            <person name="Baurain D."/>
        </authorList>
    </citation>
    <scope>NUCLEOTIDE SEQUENCE [LARGE SCALE GENOMIC DNA]</scope>
    <source>
        <strain evidence="7">ULC041bin1</strain>
    </source>
</reference>
<feature type="domain" description="RDD" evidence="6">
    <location>
        <begin position="21"/>
        <end position="159"/>
    </location>
</feature>
<dbReference type="InterPro" id="IPR010432">
    <property type="entry name" value="RDD"/>
</dbReference>
<comment type="subcellular location">
    <subcellularLocation>
        <location evidence="1">Membrane</location>
        <topology evidence="1">Multi-pass membrane protein</topology>
    </subcellularLocation>
</comment>
<dbReference type="Pfam" id="PF06271">
    <property type="entry name" value="RDD"/>
    <property type="match status" value="1"/>
</dbReference>
<proteinExistence type="predicted"/>
<dbReference type="PANTHER" id="PTHR38480:SF1">
    <property type="entry name" value="SLR0254 PROTEIN"/>
    <property type="match status" value="1"/>
</dbReference>
<feature type="transmembrane region" description="Helical" evidence="5">
    <location>
        <begin position="33"/>
        <end position="57"/>
    </location>
</feature>
<evidence type="ECO:0000256" key="3">
    <source>
        <dbReference type="ARBA" id="ARBA00022989"/>
    </source>
</evidence>
<dbReference type="EMBL" id="QBMN01000129">
    <property type="protein sequence ID" value="PZO37051.1"/>
    <property type="molecule type" value="Genomic_DNA"/>
</dbReference>
<keyword evidence="4 5" id="KW-0472">Membrane</keyword>
<dbReference type="PANTHER" id="PTHR38480">
    <property type="entry name" value="SLR0254 PROTEIN"/>
    <property type="match status" value="1"/>
</dbReference>
<keyword evidence="3 5" id="KW-1133">Transmembrane helix</keyword>